<evidence type="ECO:0000313" key="3">
    <source>
        <dbReference type="Proteomes" id="UP000570595"/>
    </source>
</evidence>
<dbReference type="Proteomes" id="UP000570595">
    <property type="component" value="Unassembled WGS sequence"/>
</dbReference>
<protein>
    <submittedName>
        <fullName evidence="2">Uncharacterized protein</fullName>
    </submittedName>
</protein>
<proteinExistence type="predicted"/>
<dbReference type="AlphaFoldDB" id="A0A7J6LG88"/>
<organism evidence="2 3">
    <name type="scientific">Perkinsus olseni</name>
    <name type="common">Perkinsus atlanticus</name>
    <dbReference type="NCBI Taxonomy" id="32597"/>
    <lineage>
        <taxon>Eukaryota</taxon>
        <taxon>Sar</taxon>
        <taxon>Alveolata</taxon>
        <taxon>Perkinsozoa</taxon>
        <taxon>Perkinsea</taxon>
        <taxon>Perkinsida</taxon>
        <taxon>Perkinsidae</taxon>
        <taxon>Perkinsus</taxon>
    </lineage>
</organism>
<feature type="chain" id="PRO_5029635517" evidence="1">
    <location>
        <begin position="22"/>
        <end position="233"/>
    </location>
</feature>
<gene>
    <name evidence="2" type="ORF">FOZ61_005724</name>
</gene>
<evidence type="ECO:0000256" key="1">
    <source>
        <dbReference type="SAM" id="SignalP"/>
    </source>
</evidence>
<accession>A0A7J6LG88</accession>
<sequence length="233" mass="26182">MVSFIVSALGFLLASSHGTMAMQTTFEPAPEMNEASRLSRLEGQVSVLSAVATTLHREIDTIIGDISELKRKPSESVAFKRELESGLDRCDAKYADSLLTMLKPSTGGHKIAWISTTSRRYVSYWKTKKRTTLTFFDEMGVGNVTGRPGEIMIKFQDVFPFYHLMDMITGKLKGKMSDESCLEMIKGIESNPPKHYQGEMYPVVLVRDSPQITTWIRKFIDDKMPTALRIAAE</sequence>
<dbReference type="EMBL" id="JABAHT010000315">
    <property type="protein sequence ID" value="KAF4658297.1"/>
    <property type="molecule type" value="Genomic_DNA"/>
</dbReference>
<reference evidence="2 3" key="1">
    <citation type="submission" date="2020-04" db="EMBL/GenBank/DDBJ databases">
        <title>Perkinsus olseni comparative genomics.</title>
        <authorList>
            <person name="Bogema D.R."/>
        </authorList>
    </citation>
    <scope>NUCLEOTIDE SEQUENCE [LARGE SCALE GENOMIC DNA]</scope>
    <source>
        <strain evidence="2">ATCC PRA-179</strain>
    </source>
</reference>
<feature type="signal peptide" evidence="1">
    <location>
        <begin position="1"/>
        <end position="21"/>
    </location>
</feature>
<comment type="caution">
    <text evidence="2">The sequence shown here is derived from an EMBL/GenBank/DDBJ whole genome shotgun (WGS) entry which is preliminary data.</text>
</comment>
<evidence type="ECO:0000313" key="2">
    <source>
        <dbReference type="EMBL" id="KAF4658297.1"/>
    </source>
</evidence>
<name>A0A7J6LG88_PEROL</name>
<keyword evidence="1" id="KW-0732">Signal</keyword>